<gene>
    <name evidence="1" type="ORF">RHMOL_Rhmol06G0290700</name>
</gene>
<accession>A0ACC0NIW2</accession>
<dbReference type="EMBL" id="CM046393">
    <property type="protein sequence ID" value="KAI8552744.1"/>
    <property type="molecule type" value="Genomic_DNA"/>
</dbReference>
<evidence type="ECO:0000313" key="2">
    <source>
        <dbReference type="Proteomes" id="UP001062846"/>
    </source>
</evidence>
<comment type="caution">
    <text evidence="1">The sequence shown here is derived from an EMBL/GenBank/DDBJ whole genome shotgun (WGS) entry which is preliminary data.</text>
</comment>
<name>A0ACC0NIW2_RHOML</name>
<evidence type="ECO:0000313" key="1">
    <source>
        <dbReference type="EMBL" id="KAI8552744.1"/>
    </source>
</evidence>
<keyword evidence="2" id="KW-1185">Reference proteome</keyword>
<proteinExistence type="predicted"/>
<dbReference type="Proteomes" id="UP001062846">
    <property type="component" value="Chromosome 6"/>
</dbReference>
<reference evidence="1" key="1">
    <citation type="submission" date="2022-02" db="EMBL/GenBank/DDBJ databases">
        <title>Plant Genome Project.</title>
        <authorList>
            <person name="Zhang R.-G."/>
        </authorList>
    </citation>
    <scope>NUCLEOTIDE SEQUENCE</scope>
    <source>
        <strain evidence="1">AT1</strain>
    </source>
</reference>
<sequence length="855" mass="95851">MPPSKAAKNLSSLLRSAIKTNASKPDDATLKHFVGSLDTSSSSSSPTTSTPHIRSTKSRSKASVSKAFSDLAIDSFKIYAPLYPGRRMGMGYLSKDISSILCGASTLDAGSSDSIEENDEYVGSVLDMPWFSTLSHSNISLRRKEVSRDRKQKWIFKSTQTHRFDRLVKMCGQKLGTDATIQVFGKLGRETGVKEFNALIGLCIAKARETRYEDVWLQEISKVYKLLMLMRERGFKLEEESYGPFLMLLIDMEMVEEFQFFCGAIRDGNSNSLSRFAYYEMLLWIRVNNEVKIQEVCDFIATNDEGDESNFKEHYLLALCESGRKKEVLLLLGIVDITKFSSLDNLTNIFGSLGRLSLESCAEKCIRALKGSDTGAENISNFIYSYATSVPNLAVDDVISKFKHLHMKLEVVPSSAAYEKLIGHCCNSLKAHVALDIVDQMFEAGLTLSIETFHSILCACEESCDYNLVHRIYSMICHNNLKPNNETFRAMINLRVKMKDFEGAYNMIKDLENMNLMPTAGMYNAIMAGYFREKNMHAGLRVLKQMEDADVKPDSQTFTYLIGNCVHEEDIVKYYEELKRSGVQITKHIFMALINAYAACGQFEKAKKVVLDKGVPVKSLSEIKSVLASALASHGQISEALDVCEEIKEAEFNLEPKAIICLMDHLQTEGQLSRLIQLLEELKDSDLWIDGCCKAILYCVQFKHLSSAVDLLKQLVDKFCDDEVATEVIFDEVFSKIAESERADMQFGLNLLQAIKEQLDVRPSRKSLDFLLGACASAKDLQSSNLIWKEMYQALLASGAHASATKMLNKMPKDDPHVQGFIKACKATYIEPASSTGKKKKKKKNNNNKKEMAGE</sequence>
<protein>
    <submittedName>
        <fullName evidence="1">Uncharacterized protein</fullName>
    </submittedName>
</protein>
<organism evidence="1 2">
    <name type="scientific">Rhododendron molle</name>
    <name type="common">Chinese azalea</name>
    <name type="synonym">Azalea mollis</name>
    <dbReference type="NCBI Taxonomy" id="49168"/>
    <lineage>
        <taxon>Eukaryota</taxon>
        <taxon>Viridiplantae</taxon>
        <taxon>Streptophyta</taxon>
        <taxon>Embryophyta</taxon>
        <taxon>Tracheophyta</taxon>
        <taxon>Spermatophyta</taxon>
        <taxon>Magnoliopsida</taxon>
        <taxon>eudicotyledons</taxon>
        <taxon>Gunneridae</taxon>
        <taxon>Pentapetalae</taxon>
        <taxon>asterids</taxon>
        <taxon>Ericales</taxon>
        <taxon>Ericaceae</taxon>
        <taxon>Ericoideae</taxon>
        <taxon>Rhodoreae</taxon>
        <taxon>Rhododendron</taxon>
    </lineage>
</organism>